<evidence type="ECO:0000256" key="1">
    <source>
        <dbReference type="ARBA" id="ARBA00008007"/>
    </source>
</evidence>
<dbReference type="CDD" id="cd06223">
    <property type="entry name" value="PRTases_typeI"/>
    <property type="match status" value="1"/>
</dbReference>
<feature type="domain" description="Phosphoribosyltransferase" evidence="2">
    <location>
        <begin position="155"/>
        <end position="228"/>
    </location>
</feature>
<dbReference type="STRING" id="1805281.AUJ77_00655"/>
<dbReference type="PANTHER" id="PTHR47505:SF1">
    <property type="entry name" value="DNA UTILIZATION PROTEIN YHGH"/>
    <property type="match status" value="1"/>
</dbReference>
<sequence length="229" mass="26467">MRKKKGPFIHMHRLHLFFVFIIDTIFPQSCIGCSVNRFLLCPQCGNALPLANPSPHPNIVSVFDYQNKIIRKSIWKFKYKNARGFASYFGKRLYEEIIGNLGEELSVSKKEPFLIVPIPLHKKRLRERGYNQSELLVQEIIKNDRDNLFKYSPYALIRTRETKPQARTEKRATRLENLRGAFEAKEDLVYGKNIILIDDVTTSGATLQEARKALRVKGAKSIQSYTIAH</sequence>
<gene>
    <name evidence="3" type="ORF">AUJ77_00655</name>
</gene>
<dbReference type="InterPro" id="IPR000836">
    <property type="entry name" value="PRTase_dom"/>
</dbReference>
<dbReference type="AlphaFoldDB" id="A0A1J4V8M1"/>
<comment type="caution">
    <text evidence="3">The sequence shown here is derived from an EMBL/GenBank/DDBJ whole genome shotgun (WGS) entry which is preliminary data.</text>
</comment>
<dbReference type="InterPro" id="IPR051910">
    <property type="entry name" value="ComF/GntX_DNA_util-trans"/>
</dbReference>
<protein>
    <recommendedName>
        <fullName evidence="2">Phosphoribosyltransferase domain-containing protein</fullName>
    </recommendedName>
</protein>
<organism evidence="3 4">
    <name type="scientific">Candidatus Nomurabacteria bacterium CG1_02_43_90</name>
    <dbReference type="NCBI Taxonomy" id="1805281"/>
    <lineage>
        <taxon>Bacteria</taxon>
        <taxon>Candidatus Nomuraibacteriota</taxon>
    </lineage>
</organism>
<comment type="similarity">
    <text evidence="1">Belongs to the ComF/GntX family.</text>
</comment>
<proteinExistence type="inferred from homology"/>
<evidence type="ECO:0000259" key="2">
    <source>
        <dbReference type="Pfam" id="PF00156"/>
    </source>
</evidence>
<accession>A0A1J4V8M1</accession>
<dbReference type="Gene3D" id="3.40.50.2020">
    <property type="match status" value="1"/>
</dbReference>
<evidence type="ECO:0000313" key="4">
    <source>
        <dbReference type="Proteomes" id="UP000181992"/>
    </source>
</evidence>
<dbReference type="InterPro" id="IPR029057">
    <property type="entry name" value="PRTase-like"/>
</dbReference>
<dbReference type="PANTHER" id="PTHR47505">
    <property type="entry name" value="DNA UTILIZATION PROTEIN YHGH"/>
    <property type="match status" value="1"/>
</dbReference>
<name>A0A1J4V8M1_9BACT</name>
<reference evidence="3 4" key="1">
    <citation type="journal article" date="2016" name="Environ. Microbiol.">
        <title>Genomic resolution of a cold subsurface aquifer community provides metabolic insights for novel microbes adapted to high CO concentrations.</title>
        <authorList>
            <person name="Probst A.J."/>
            <person name="Castelle C.J."/>
            <person name="Singh A."/>
            <person name="Brown C.T."/>
            <person name="Anantharaman K."/>
            <person name="Sharon I."/>
            <person name="Hug L.A."/>
            <person name="Burstein D."/>
            <person name="Emerson J.B."/>
            <person name="Thomas B.C."/>
            <person name="Banfield J.F."/>
        </authorList>
    </citation>
    <scope>NUCLEOTIDE SEQUENCE [LARGE SCALE GENOMIC DNA]</scope>
    <source>
        <strain evidence="3">CG1_02_43_90</strain>
    </source>
</reference>
<evidence type="ECO:0000313" key="3">
    <source>
        <dbReference type="EMBL" id="OIO31125.1"/>
    </source>
</evidence>
<dbReference type="Pfam" id="PF00156">
    <property type="entry name" value="Pribosyltran"/>
    <property type="match status" value="1"/>
</dbReference>
<dbReference type="SUPFAM" id="SSF53271">
    <property type="entry name" value="PRTase-like"/>
    <property type="match status" value="1"/>
</dbReference>
<dbReference type="Proteomes" id="UP000181992">
    <property type="component" value="Unassembled WGS sequence"/>
</dbReference>
<dbReference type="EMBL" id="MNVN01000007">
    <property type="protein sequence ID" value="OIO31125.1"/>
    <property type="molecule type" value="Genomic_DNA"/>
</dbReference>